<dbReference type="InterPro" id="IPR036388">
    <property type="entry name" value="WH-like_DNA-bd_sf"/>
</dbReference>
<dbReference type="InterPro" id="IPR001789">
    <property type="entry name" value="Sig_transdc_resp-reg_receiver"/>
</dbReference>
<dbReference type="Gene3D" id="1.10.10.10">
    <property type="entry name" value="Winged helix-like DNA-binding domain superfamily/Winged helix DNA-binding domain"/>
    <property type="match status" value="1"/>
</dbReference>
<evidence type="ECO:0000256" key="7">
    <source>
        <dbReference type="PROSITE-ProRule" id="PRU01091"/>
    </source>
</evidence>
<sequence>MMQPEAKKILLVEDETGVASFIKKGLSEEGLDVNVALDGNTGLSMALSHHFDLIILDIMLPGMNGVEVCRTIRKHNKQVAILFLTALGTSENIVTGFNSEADDYLVKPFKFAELLARIKSLLRRTDCSPATNNVSFKTEEIYQFADLVLNEYTKIVKRSEKTVSLTSTEYRLLLLFLKNPKRVLSRMDILEKVWGVDFDMGTNVVDVYVNYLRKKIDKDQKTKLIHTVIGMGYVLKEADEDSN</sequence>
<keyword evidence="5" id="KW-0804">Transcription</keyword>
<dbReference type="FunFam" id="1.10.10.10:FF:000005">
    <property type="entry name" value="Two-component system response regulator"/>
    <property type="match status" value="1"/>
</dbReference>
<organism evidence="10 11">
    <name type="scientific">Chryseotalea sanaruensis</name>
    <dbReference type="NCBI Taxonomy" id="2482724"/>
    <lineage>
        <taxon>Bacteria</taxon>
        <taxon>Pseudomonadati</taxon>
        <taxon>Bacteroidota</taxon>
        <taxon>Cytophagia</taxon>
        <taxon>Cytophagales</taxon>
        <taxon>Chryseotaleaceae</taxon>
        <taxon>Chryseotalea</taxon>
    </lineage>
</organism>
<dbReference type="Pfam" id="PF00072">
    <property type="entry name" value="Response_reg"/>
    <property type="match status" value="1"/>
</dbReference>
<dbReference type="InterPro" id="IPR011006">
    <property type="entry name" value="CheY-like_superfamily"/>
</dbReference>
<dbReference type="GO" id="GO:0032993">
    <property type="term" value="C:protein-DNA complex"/>
    <property type="evidence" value="ECO:0007669"/>
    <property type="project" value="TreeGrafter"/>
</dbReference>
<dbReference type="PROSITE" id="PS50110">
    <property type="entry name" value="RESPONSE_REGULATORY"/>
    <property type="match status" value="1"/>
</dbReference>
<dbReference type="Gene3D" id="6.10.250.690">
    <property type="match status" value="1"/>
</dbReference>
<dbReference type="SMART" id="SM00448">
    <property type="entry name" value="REC"/>
    <property type="match status" value="1"/>
</dbReference>
<keyword evidence="4 7" id="KW-0238">DNA-binding</keyword>
<evidence type="ECO:0000256" key="6">
    <source>
        <dbReference type="PROSITE-ProRule" id="PRU00169"/>
    </source>
</evidence>
<dbReference type="SMART" id="SM00862">
    <property type="entry name" value="Trans_reg_C"/>
    <property type="match status" value="1"/>
</dbReference>
<evidence type="ECO:0000256" key="5">
    <source>
        <dbReference type="ARBA" id="ARBA00023163"/>
    </source>
</evidence>
<dbReference type="GO" id="GO:0006355">
    <property type="term" value="P:regulation of DNA-templated transcription"/>
    <property type="evidence" value="ECO:0007669"/>
    <property type="project" value="InterPro"/>
</dbReference>
<evidence type="ECO:0000256" key="1">
    <source>
        <dbReference type="ARBA" id="ARBA00022553"/>
    </source>
</evidence>
<dbReference type="CDD" id="cd19935">
    <property type="entry name" value="REC_OmpR_CusR-like"/>
    <property type="match status" value="1"/>
</dbReference>
<comment type="caution">
    <text evidence="10">The sequence shown here is derived from an EMBL/GenBank/DDBJ whole genome shotgun (WGS) entry which is preliminary data.</text>
</comment>
<dbReference type="InterPro" id="IPR039420">
    <property type="entry name" value="WalR-like"/>
</dbReference>
<evidence type="ECO:0000259" key="8">
    <source>
        <dbReference type="PROSITE" id="PS50110"/>
    </source>
</evidence>
<feature type="domain" description="Response regulatory" evidence="8">
    <location>
        <begin position="8"/>
        <end position="122"/>
    </location>
</feature>
<dbReference type="Pfam" id="PF00486">
    <property type="entry name" value="Trans_reg_C"/>
    <property type="match status" value="1"/>
</dbReference>
<dbReference type="SUPFAM" id="SSF46894">
    <property type="entry name" value="C-terminal effector domain of the bipartite response regulators"/>
    <property type="match status" value="1"/>
</dbReference>
<feature type="modified residue" description="4-aspartylphosphate" evidence="6">
    <location>
        <position position="57"/>
    </location>
</feature>
<dbReference type="InterPro" id="IPR001867">
    <property type="entry name" value="OmpR/PhoB-type_DNA-bd"/>
</dbReference>
<dbReference type="PANTHER" id="PTHR48111:SF22">
    <property type="entry name" value="REGULATOR OF RPOS"/>
    <property type="match status" value="1"/>
</dbReference>
<dbReference type="GO" id="GO:0000156">
    <property type="term" value="F:phosphorelay response regulator activity"/>
    <property type="evidence" value="ECO:0007669"/>
    <property type="project" value="TreeGrafter"/>
</dbReference>
<evidence type="ECO:0000313" key="11">
    <source>
        <dbReference type="Proteomes" id="UP000288227"/>
    </source>
</evidence>
<dbReference type="RefSeq" id="WP_246011919.1">
    <property type="nucleotide sequence ID" value="NZ_BHXQ01000005.1"/>
</dbReference>
<keyword evidence="2" id="KW-0902">Two-component regulatory system</keyword>
<accession>A0A401UD16</accession>
<dbReference type="GO" id="GO:0005829">
    <property type="term" value="C:cytosol"/>
    <property type="evidence" value="ECO:0007669"/>
    <property type="project" value="TreeGrafter"/>
</dbReference>
<dbReference type="InterPro" id="IPR016032">
    <property type="entry name" value="Sig_transdc_resp-reg_C-effctor"/>
</dbReference>
<feature type="domain" description="OmpR/PhoB-type" evidence="9">
    <location>
        <begin position="139"/>
        <end position="237"/>
    </location>
</feature>
<evidence type="ECO:0000313" key="10">
    <source>
        <dbReference type="EMBL" id="GCC52786.1"/>
    </source>
</evidence>
<evidence type="ECO:0000256" key="4">
    <source>
        <dbReference type="ARBA" id="ARBA00023125"/>
    </source>
</evidence>
<reference evidence="10 11" key="1">
    <citation type="submission" date="2018-11" db="EMBL/GenBank/DDBJ databases">
        <title>Chryseotalea sanarue gen. nov., sp., nov., a member of the family Cytophagaceae, isolated from a brackish lake in Hamamatsu Japan.</title>
        <authorList>
            <person name="Maejima Y."/>
            <person name="Iino T."/>
            <person name="Muraguchi Y."/>
            <person name="Fukuda K."/>
            <person name="Ohkuma M."/>
            <person name="Moriuchi R."/>
            <person name="Dohra H."/>
            <person name="Kimbara K."/>
            <person name="Shintani M."/>
        </authorList>
    </citation>
    <scope>NUCLEOTIDE SEQUENCE [LARGE SCALE GENOMIC DNA]</scope>
    <source>
        <strain evidence="10 11">Ys</strain>
    </source>
</reference>
<protein>
    <submittedName>
        <fullName evidence="10">DNA-binding response regulator</fullName>
    </submittedName>
</protein>
<dbReference type="Proteomes" id="UP000288227">
    <property type="component" value="Unassembled WGS sequence"/>
</dbReference>
<dbReference type="Gene3D" id="3.40.50.2300">
    <property type="match status" value="1"/>
</dbReference>
<dbReference type="FunFam" id="3.40.50.2300:FF:000001">
    <property type="entry name" value="DNA-binding response regulator PhoB"/>
    <property type="match status" value="1"/>
</dbReference>
<dbReference type="PANTHER" id="PTHR48111">
    <property type="entry name" value="REGULATOR OF RPOS"/>
    <property type="match status" value="1"/>
</dbReference>
<evidence type="ECO:0000256" key="3">
    <source>
        <dbReference type="ARBA" id="ARBA00023015"/>
    </source>
</evidence>
<feature type="DNA-binding region" description="OmpR/PhoB-type" evidence="7">
    <location>
        <begin position="139"/>
        <end position="237"/>
    </location>
</feature>
<dbReference type="GO" id="GO:0000976">
    <property type="term" value="F:transcription cis-regulatory region binding"/>
    <property type="evidence" value="ECO:0007669"/>
    <property type="project" value="TreeGrafter"/>
</dbReference>
<proteinExistence type="predicted"/>
<dbReference type="SUPFAM" id="SSF52172">
    <property type="entry name" value="CheY-like"/>
    <property type="match status" value="1"/>
</dbReference>
<dbReference type="CDD" id="cd00383">
    <property type="entry name" value="trans_reg_C"/>
    <property type="match status" value="1"/>
</dbReference>
<dbReference type="AlphaFoldDB" id="A0A401UD16"/>
<gene>
    <name evidence="10" type="ORF">SanaruYs_30250</name>
</gene>
<evidence type="ECO:0000256" key="2">
    <source>
        <dbReference type="ARBA" id="ARBA00023012"/>
    </source>
</evidence>
<name>A0A401UD16_9BACT</name>
<dbReference type="EMBL" id="BHXQ01000005">
    <property type="protein sequence ID" value="GCC52786.1"/>
    <property type="molecule type" value="Genomic_DNA"/>
</dbReference>
<dbReference type="PROSITE" id="PS51755">
    <property type="entry name" value="OMPR_PHOB"/>
    <property type="match status" value="1"/>
</dbReference>
<evidence type="ECO:0000259" key="9">
    <source>
        <dbReference type="PROSITE" id="PS51755"/>
    </source>
</evidence>
<keyword evidence="1 6" id="KW-0597">Phosphoprotein</keyword>
<keyword evidence="3" id="KW-0805">Transcription regulation</keyword>
<keyword evidence="11" id="KW-1185">Reference proteome</keyword>